<feature type="region of interest" description="Disordered" evidence="2">
    <location>
        <begin position="2910"/>
        <end position="2929"/>
    </location>
</feature>
<accession>A0ABD1F3A0</accession>
<feature type="coiled-coil region" evidence="1">
    <location>
        <begin position="2770"/>
        <end position="2838"/>
    </location>
</feature>
<feature type="coiled-coil region" evidence="1">
    <location>
        <begin position="2951"/>
        <end position="2985"/>
    </location>
</feature>
<dbReference type="Gene3D" id="1.10.287.510">
    <property type="entry name" value="Helix hairpin bin"/>
    <property type="match status" value="1"/>
</dbReference>
<feature type="coiled-coil region" evidence="1">
    <location>
        <begin position="2417"/>
        <end position="2525"/>
    </location>
</feature>
<protein>
    <recommendedName>
        <fullName evidence="5">Protein lava lamp-like</fullName>
    </recommendedName>
</protein>
<feature type="coiled-coil region" evidence="1">
    <location>
        <begin position="228"/>
        <end position="318"/>
    </location>
</feature>
<evidence type="ECO:0000256" key="2">
    <source>
        <dbReference type="SAM" id="MobiDB-lite"/>
    </source>
</evidence>
<feature type="compositionally biased region" description="Low complexity" evidence="2">
    <location>
        <begin position="75"/>
        <end position="84"/>
    </location>
</feature>
<evidence type="ECO:0000313" key="3">
    <source>
        <dbReference type="EMBL" id="KAL1509714.1"/>
    </source>
</evidence>
<keyword evidence="4" id="KW-1185">Reference proteome</keyword>
<feature type="region of interest" description="Disordered" evidence="2">
    <location>
        <begin position="1"/>
        <end position="31"/>
    </location>
</feature>
<gene>
    <name evidence="3" type="ORF">ABEB36_004410</name>
</gene>
<evidence type="ECO:0000313" key="4">
    <source>
        <dbReference type="Proteomes" id="UP001566132"/>
    </source>
</evidence>
<dbReference type="EMBL" id="JBDJPC010000003">
    <property type="protein sequence ID" value="KAL1509714.1"/>
    <property type="molecule type" value="Genomic_DNA"/>
</dbReference>
<feature type="coiled-coil region" evidence="1">
    <location>
        <begin position="825"/>
        <end position="1009"/>
    </location>
</feature>
<feature type="region of interest" description="Disordered" evidence="2">
    <location>
        <begin position="64"/>
        <end position="92"/>
    </location>
</feature>
<feature type="coiled-coil region" evidence="1">
    <location>
        <begin position="1039"/>
        <end position="1112"/>
    </location>
</feature>
<feature type="coiled-coil region" evidence="1">
    <location>
        <begin position="2867"/>
        <end position="2901"/>
    </location>
</feature>
<evidence type="ECO:0008006" key="5">
    <source>
        <dbReference type="Google" id="ProtNLM"/>
    </source>
</evidence>
<dbReference type="Proteomes" id="UP001566132">
    <property type="component" value="Unassembled WGS sequence"/>
</dbReference>
<feature type="coiled-coil region" evidence="1">
    <location>
        <begin position="1560"/>
        <end position="1601"/>
    </location>
</feature>
<feature type="coiled-coil region" evidence="1">
    <location>
        <begin position="1230"/>
        <end position="1475"/>
    </location>
</feature>
<feature type="coiled-coil region" evidence="1">
    <location>
        <begin position="2566"/>
        <end position="2741"/>
    </location>
</feature>
<feature type="coiled-coil region" evidence="1">
    <location>
        <begin position="2007"/>
        <end position="2158"/>
    </location>
</feature>
<feature type="coiled-coil region" evidence="1">
    <location>
        <begin position="714"/>
        <end position="790"/>
    </location>
</feature>
<feature type="coiled-coil region" evidence="1">
    <location>
        <begin position="370"/>
        <end position="647"/>
    </location>
</feature>
<feature type="coiled-coil region" evidence="1">
    <location>
        <begin position="1153"/>
        <end position="1180"/>
    </location>
</feature>
<proteinExistence type="predicted"/>
<feature type="coiled-coil region" evidence="1">
    <location>
        <begin position="1849"/>
        <end position="1954"/>
    </location>
</feature>
<evidence type="ECO:0000256" key="1">
    <source>
        <dbReference type="SAM" id="Coils"/>
    </source>
</evidence>
<reference evidence="3 4" key="1">
    <citation type="submission" date="2024-05" db="EMBL/GenBank/DDBJ databases">
        <title>Genetic variation in Jamaican populations of the coffee berry borer (Hypothenemus hampei).</title>
        <authorList>
            <person name="Errbii M."/>
            <person name="Myrie A."/>
        </authorList>
    </citation>
    <scope>NUCLEOTIDE SEQUENCE [LARGE SCALE GENOMIC DNA]</scope>
    <source>
        <strain evidence="3">JA-Hopewell-2020-01-JO</strain>
        <tissue evidence="3">Whole body</tissue>
    </source>
</reference>
<feature type="coiled-coil region" evidence="1">
    <location>
        <begin position="2195"/>
        <end position="2386"/>
    </location>
</feature>
<keyword evidence="1" id="KW-0175">Coiled coil</keyword>
<name>A0ABD1F3A0_HYPHA</name>
<comment type="caution">
    <text evidence="3">The sequence shown here is derived from an EMBL/GenBank/DDBJ whole genome shotgun (WGS) entry which is preliminary data.</text>
</comment>
<organism evidence="3 4">
    <name type="scientific">Hypothenemus hampei</name>
    <name type="common">Coffee berry borer</name>
    <dbReference type="NCBI Taxonomy" id="57062"/>
    <lineage>
        <taxon>Eukaryota</taxon>
        <taxon>Metazoa</taxon>
        <taxon>Ecdysozoa</taxon>
        <taxon>Arthropoda</taxon>
        <taxon>Hexapoda</taxon>
        <taxon>Insecta</taxon>
        <taxon>Pterygota</taxon>
        <taxon>Neoptera</taxon>
        <taxon>Endopterygota</taxon>
        <taxon>Coleoptera</taxon>
        <taxon>Polyphaga</taxon>
        <taxon>Cucujiformia</taxon>
        <taxon>Curculionidae</taxon>
        <taxon>Scolytinae</taxon>
        <taxon>Hypothenemus</taxon>
    </lineage>
</organism>
<sequence>MWGERENPDPGGAQGDSASQESSELKDESEQQFVAHLKQILRKEQSNVSQDKVEEYVNTLNRARAKRAKLKKSESTPSSSTSSTVNIDANKKERVNLLRQQLEENKAKLAQRGKSQKGIEEMVTQLQAQLKDSQQTLVSLTSQNISLVESKPLDYNENTSQKELYNILLIKERKITELSAKSQKLEGTILDLQENLKEKDSVIDARTKAITLMTDSLSKKGRNTLDALEETKGQMREMQENFIKLEEEMKARQLSLLNDLKYKNNEIRELEATNSLLKKENFELQEKYSGRLSPNTYKEADNQEVLKLQQQIELLTLENANQKKIIEEQHEISKQNNKHLARISELEAALNSFNLDDLRIGSSTYLVEENKKLRQQIEEYLLKIQDLEYVLSKKEASNSEYVAKIEQLEKQLNERVNLISSSVLTSDDNEELQKLKKQLDESNKNMIKMRVTQKGKIKELNKKLDQFRKMNDANALVGQLQNEITKLNEKIAELEEEKGNLQLKMVDSVTSSKEDSEAIEEELKKLKEDYDMTKECLDEKDKVIELLEAEVLSLKADLKLKTEEEVKVSSQVSSEMSSICYEEQIEVLNLEKKKLFEQLDEVHMEKETLCQELEFIKKEKAELNSKLESYIQENMELIDKLEKLSAEKVSSVESIEIVEGLTQQEKLELAAYQKHLNPEETLKLPDEDLIETPVELNESVLQLSEDTADLLQKIDMFTQERKEVMHKMEALKEDNNALSNKIKEIENNRDILEETYEQLQNEKEQILNEKQELSGKLEQLQKNYLSEQIREESANTLSSAFNDLQLKYETLIQENDKLKYTLKDFDSIIQEKYNLEERLQEAIENNATLNAKLNTNLDEINNYQLIIEENKTEFVHSADTINKLQSQLEEREQDIQELHININELNSVINELQAKETNFELIESELVDLKATLKDQITIAADYEAEIAENSETIKRLNDELAGLSRKVLELENELELKDDTLEKLRKEIDNKNEIIKSLQSDIEEKDRSFKVVSEDIKGKYLQLQGQLESNDGSLQKQISELSDRNKEQLEKIKKLAANLKKKIHAYQELQSQLSNEQEKWENENREKQTIIADLKEQIETLRQNNVDQQHYIQEFKQKEEKLLEMNLQKEMCASLHEEIPENTSLDISVDKIRELELLVETNESELNHYKERFNQLQEDLTRIVEFKSELEVINSDLVEKLNAKTKDLEEKSLLQDRLEAQLIEFTKYNEELSIKLHQTQNDYEEFIKKNQEQDELVKKLKVKLKKAHDKVTELKSLQENTLELETINQSLRNQIACLEDNQKHIQNENESLQKQNMSDYEKIEADYQIQLAELLKLNNNLAIDNEKLSEKLKELEDKEQEQNIEFAEHLKKIEDVKTEELRVVFEELDVVKSQNNSLIEQLNERESKLQEYVNQIQELRECLEAMKAVELNIESLKSELTVTTNERDSLRFTLNDINIQHQEVLNELHQYKLNSNESHVFEERILKLTNENKSLYERILALEFANSSLEASCESSQQLQMPLDPQELSESQRSSVKILPGLEALNVNTPEGIQQFSEMEDLKKQLHEMQRELNMSLQQIADLKQELEKYKRDSKDVQLKEGNLEVSLQQDQKSDEGSRNIPLFNAFADPNSSSVFDNIVTTESVNQIQQEPQPYQSNNWSEIQENSSLRSPIIEEGREALLKKIKALEFLLYNVDKEKEIALDQCTEMVNELTQLIYDQASNEGNLQKASAQKNFEQASAVINKDSLRTLDMETQIMCEKEIDELASQRKEPQKLEFETVDHAMSENQYPVVEPLIKPKQAYLCYTKEDKPQSLEAFDEHDDGWAWGPDEARLEAEHITTIENTPQVKNLLIEVQQFKDTIRVLQIERDNHLGEIKQLQIKCGKLLKKCKELKAKTDQTDNSKKPQEESFFDLNETIQEELKTQVQQLEKQLKELSNEYEKEKQEKGNLLKRVDVLVAANDRLTEMKEIQDSEVLRWQRKCEEALQKVQDYEWSSDGFNEEKRVVAESSSNSENHEGKIKELEETIRDLTLDNEELQTLLEEQTAKRLEAEKNKMVGNNEEISELQQLNENLHKDLSDVKLKMIQLQSEATNEKQILTEEKAHLEFILQQKENILEQLKKEELENRNALQEKNQIIEDLQNKIVELNDQQLELGKTISDLHGQLNLKNDQLNNIEPTRIAAREFEIVELTSRIEHLNSLLNEKTDHLVQLQKNLDHLNSEIVGLQRREVEFNNLILKKDEELARLAMEKEDQFNDLQRKIITIQENELVINDLQSKIREIELVSARKQDDDLQNQELNAQLEFKSQEVLQLKELLRAANARNEETHQLEAKTIDLNQELDVKLKEIELLKAEITAKDEHIKHLVSEIQIVQQDFQEKINELNENWQIQVDQRGESVAESWKLHLEMVEKDFGLVQEKLQSNIQELEEKRNLLVIENEELRKNVDQEIQNEIDKMSTLQQEIINLQQTIVSLNQTNSQKDQEIQEKIFNYTLLENELQQLRNENAEKENKLAKINIIIETTQRQFDEKREVVEEIVFILEKRAATPISYEKADIINEFRNQLAAENEKDVEITTLKKQNQGLEEKLNRLNGEKSREITGLNQVIEDLEKELTTIHQKDAEIGRLGCELNNILQEKQALEVKNHNINQELEKVKLEHSNCSKITEDCNRKIQESYNLQETLQQHLDEKNSEINALNQRILQIQLDKRNDSNKIEETLTTSLEHLKEEYKKIQDAFADCRNELSETQHNLTQKTQDLQLVNDQLIQYQQSLSYYEQENNALKDLVESKKQELAFALERNQFSASKQHYEELLSAKDIDINTLRQQYQELFSTNQNYAQRLNEEVALRQHVEQQLQERTQLVDEDTKQLEELKLIIEDQVVKIEQLKKELFDKSNQYDSLIAEMDVGRVPVTRQPTTTAETKRQLSEDDLSEPASRAELDLALYMLHQRDVRCEELTVELTQLLEERDTLQLRLSNAIREKEELRQSITADGSSTTLGSLPVDVDEGIARKSASDVSSSMPTDLKDSIENEKLLATKLSELKNVGYKKDKTFVDEQEVRRLQQLSIMQQHINEASKLPPEAAAKLVDASYTLSRDVQSPSKVLLNWLWGKNPPKANES</sequence>